<dbReference type="Gene3D" id="1.10.10.10">
    <property type="entry name" value="Winged helix-like DNA-binding domain superfamily/Winged helix DNA-binding domain"/>
    <property type="match status" value="1"/>
</dbReference>
<dbReference type="Proteomes" id="UP000254711">
    <property type="component" value="Unassembled WGS sequence"/>
</dbReference>
<dbReference type="GO" id="GO:0032993">
    <property type="term" value="C:protein-DNA complex"/>
    <property type="evidence" value="ECO:0007669"/>
    <property type="project" value="TreeGrafter"/>
</dbReference>
<dbReference type="AlphaFoldDB" id="A0A370K951"/>
<dbReference type="CDD" id="cd00383">
    <property type="entry name" value="trans_reg_C"/>
    <property type="match status" value="1"/>
</dbReference>
<evidence type="ECO:0000256" key="7">
    <source>
        <dbReference type="PROSITE-ProRule" id="PRU01091"/>
    </source>
</evidence>
<feature type="domain" description="OmpR/PhoB-type" evidence="9">
    <location>
        <begin position="125"/>
        <end position="222"/>
    </location>
</feature>
<dbReference type="InterPro" id="IPR001867">
    <property type="entry name" value="OmpR/PhoB-type_DNA-bd"/>
</dbReference>
<dbReference type="OrthoDB" id="9802426at2"/>
<keyword evidence="3" id="KW-0805">Transcription regulation</keyword>
<dbReference type="InterPro" id="IPR011006">
    <property type="entry name" value="CheY-like_superfamily"/>
</dbReference>
<dbReference type="GO" id="GO:0006355">
    <property type="term" value="P:regulation of DNA-templated transcription"/>
    <property type="evidence" value="ECO:0007669"/>
    <property type="project" value="InterPro"/>
</dbReference>
<gene>
    <name evidence="10" type="ORF">DVT68_11890</name>
</gene>
<dbReference type="InterPro" id="IPR016032">
    <property type="entry name" value="Sig_transdc_resp-reg_C-effctor"/>
</dbReference>
<sequence length="228" mass="25446">MGRNVLVIEDSPGQVANLYGYLEPRGFVLDVALDGKAGLDLALRESYDAIVLDWMLPGMDGPTVVRQLRNAGSTVPVLMLTARYELDDKIEGFHSGADDYLTKPFALAELEVRLESLIARAQGRRHTLQVGDLQFNVATREARRGEMRLQLYTAITNLLEVLLKASPGVVNRSVLENAVWGDSVPDRDLLRSHMYELRKRVDGPFPVKLIRTVTKLGYRIATPEELDS</sequence>
<dbReference type="SUPFAM" id="SSF46894">
    <property type="entry name" value="C-terminal effector domain of the bipartite response regulators"/>
    <property type="match status" value="1"/>
</dbReference>
<evidence type="ECO:0000259" key="9">
    <source>
        <dbReference type="PROSITE" id="PS51755"/>
    </source>
</evidence>
<keyword evidence="4 7" id="KW-0238">DNA-binding</keyword>
<feature type="DNA-binding region" description="OmpR/PhoB-type" evidence="7">
    <location>
        <begin position="125"/>
        <end position="222"/>
    </location>
</feature>
<dbReference type="PANTHER" id="PTHR48111:SF22">
    <property type="entry name" value="REGULATOR OF RPOS"/>
    <property type="match status" value="1"/>
</dbReference>
<keyword evidence="5" id="KW-0804">Transcription</keyword>
<evidence type="ECO:0000313" key="10">
    <source>
        <dbReference type="EMBL" id="RDI99168.1"/>
    </source>
</evidence>
<dbReference type="SMART" id="SM00448">
    <property type="entry name" value="REC"/>
    <property type="match status" value="1"/>
</dbReference>
<evidence type="ECO:0000256" key="4">
    <source>
        <dbReference type="ARBA" id="ARBA00023125"/>
    </source>
</evidence>
<evidence type="ECO:0000259" key="8">
    <source>
        <dbReference type="PROSITE" id="PS50110"/>
    </source>
</evidence>
<evidence type="ECO:0000256" key="5">
    <source>
        <dbReference type="ARBA" id="ARBA00023163"/>
    </source>
</evidence>
<evidence type="ECO:0000256" key="6">
    <source>
        <dbReference type="PROSITE-ProRule" id="PRU00169"/>
    </source>
</evidence>
<name>A0A370K951_9GAMM</name>
<dbReference type="SMART" id="SM00862">
    <property type="entry name" value="Trans_reg_C"/>
    <property type="match status" value="1"/>
</dbReference>
<dbReference type="PROSITE" id="PS50110">
    <property type="entry name" value="RESPONSE_REGULATORY"/>
    <property type="match status" value="1"/>
</dbReference>
<feature type="modified residue" description="4-aspartylphosphate" evidence="6">
    <location>
        <position position="53"/>
    </location>
</feature>
<dbReference type="GO" id="GO:0000976">
    <property type="term" value="F:transcription cis-regulatory region binding"/>
    <property type="evidence" value="ECO:0007669"/>
    <property type="project" value="TreeGrafter"/>
</dbReference>
<dbReference type="EMBL" id="QQSY01000002">
    <property type="protein sequence ID" value="RDI99168.1"/>
    <property type="molecule type" value="Genomic_DNA"/>
</dbReference>
<keyword evidence="2" id="KW-0902">Two-component regulatory system</keyword>
<dbReference type="Gene3D" id="3.40.50.2300">
    <property type="match status" value="1"/>
</dbReference>
<evidence type="ECO:0000256" key="1">
    <source>
        <dbReference type="ARBA" id="ARBA00022553"/>
    </source>
</evidence>
<dbReference type="PROSITE" id="PS51755">
    <property type="entry name" value="OMPR_PHOB"/>
    <property type="match status" value="1"/>
</dbReference>
<protein>
    <submittedName>
        <fullName evidence="10">DNA-binding response regulator</fullName>
    </submittedName>
</protein>
<evidence type="ECO:0000313" key="11">
    <source>
        <dbReference type="Proteomes" id="UP000254711"/>
    </source>
</evidence>
<dbReference type="InterPro" id="IPR039420">
    <property type="entry name" value="WalR-like"/>
</dbReference>
<dbReference type="GO" id="GO:0005829">
    <property type="term" value="C:cytosol"/>
    <property type="evidence" value="ECO:0007669"/>
    <property type="project" value="TreeGrafter"/>
</dbReference>
<dbReference type="RefSeq" id="WP_114825253.1">
    <property type="nucleotide sequence ID" value="NZ_QQSY01000002.1"/>
</dbReference>
<dbReference type="InterPro" id="IPR001789">
    <property type="entry name" value="Sig_transdc_resp-reg_receiver"/>
</dbReference>
<dbReference type="GO" id="GO:0000156">
    <property type="term" value="F:phosphorelay response regulator activity"/>
    <property type="evidence" value="ECO:0007669"/>
    <property type="project" value="TreeGrafter"/>
</dbReference>
<dbReference type="PANTHER" id="PTHR48111">
    <property type="entry name" value="REGULATOR OF RPOS"/>
    <property type="match status" value="1"/>
</dbReference>
<dbReference type="InterPro" id="IPR036388">
    <property type="entry name" value="WH-like_DNA-bd_sf"/>
</dbReference>
<dbReference type="Pfam" id="PF00072">
    <property type="entry name" value="Response_reg"/>
    <property type="match status" value="1"/>
</dbReference>
<dbReference type="Pfam" id="PF00486">
    <property type="entry name" value="Trans_reg_C"/>
    <property type="match status" value="1"/>
</dbReference>
<keyword evidence="11" id="KW-1185">Reference proteome</keyword>
<accession>A0A370K951</accession>
<proteinExistence type="predicted"/>
<keyword evidence="1 6" id="KW-0597">Phosphoprotein</keyword>
<evidence type="ECO:0000256" key="2">
    <source>
        <dbReference type="ARBA" id="ARBA00023012"/>
    </source>
</evidence>
<organism evidence="10 11">
    <name type="scientific">Dyella solisilvae</name>
    <dbReference type="NCBI Taxonomy" id="1920168"/>
    <lineage>
        <taxon>Bacteria</taxon>
        <taxon>Pseudomonadati</taxon>
        <taxon>Pseudomonadota</taxon>
        <taxon>Gammaproteobacteria</taxon>
        <taxon>Lysobacterales</taxon>
        <taxon>Rhodanobacteraceae</taxon>
        <taxon>Dyella</taxon>
    </lineage>
</organism>
<evidence type="ECO:0000256" key="3">
    <source>
        <dbReference type="ARBA" id="ARBA00023015"/>
    </source>
</evidence>
<feature type="domain" description="Response regulatory" evidence="8">
    <location>
        <begin position="4"/>
        <end position="118"/>
    </location>
</feature>
<reference evidence="10 11" key="1">
    <citation type="submission" date="2018-07" db="EMBL/GenBank/DDBJ databases">
        <title>Dyella solisilvae sp. nov., isolated from the pine and broad-leaved mixed forest soil.</title>
        <authorList>
            <person name="Gao Z."/>
            <person name="Qiu L."/>
        </authorList>
    </citation>
    <scope>NUCLEOTIDE SEQUENCE [LARGE SCALE GENOMIC DNA]</scope>
    <source>
        <strain evidence="10 11">DHG54</strain>
    </source>
</reference>
<dbReference type="SUPFAM" id="SSF52172">
    <property type="entry name" value="CheY-like"/>
    <property type="match status" value="1"/>
</dbReference>
<comment type="caution">
    <text evidence="10">The sequence shown here is derived from an EMBL/GenBank/DDBJ whole genome shotgun (WGS) entry which is preliminary data.</text>
</comment>